<protein>
    <submittedName>
        <fullName evidence="1">Uncharacterized protein</fullName>
    </submittedName>
</protein>
<comment type="caution">
    <text evidence="1">The sequence shown here is derived from an EMBL/GenBank/DDBJ whole genome shotgun (WGS) entry which is preliminary data.</text>
</comment>
<proteinExistence type="predicted"/>
<dbReference type="AlphaFoldDB" id="A0A8J1UHQ0"/>
<evidence type="ECO:0000313" key="1">
    <source>
        <dbReference type="EMBL" id="CAH1788326.1"/>
    </source>
</evidence>
<dbReference type="Proteomes" id="UP000749559">
    <property type="component" value="Unassembled WGS sequence"/>
</dbReference>
<sequence length="233" mass="25399">MGGKLANRVKYPPLIVAKSLFDPGQPFIPIRVANLSLAPVFLYKNTAVATGEPMFDMGEPVVYCRENVDVQDDTDHDTDLGVGTNECFRTSEGWHSALSRVRGPALPYASSTESQPDIRPGPNSLDKGSMGVEAVVADLAADSRRSDSRTCPTTVTENVSQCFKGSLIYPSSAQETCSNQAQSWQEGDNAVCTSQGQYRECTMNEDPDYMKPILDNSRTHLTDGTENRLSSFC</sequence>
<gene>
    <name evidence="1" type="ORF">OFUS_LOCUS13878</name>
</gene>
<name>A0A8J1UHQ0_OWEFU</name>
<evidence type="ECO:0000313" key="2">
    <source>
        <dbReference type="Proteomes" id="UP000749559"/>
    </source>
</evidence>
<reference evidence="1" key="1">
    <citation type="submission" date="2022-03" db="EMBL/GenBank/DDBJ databases">
        <authorList>
            <person name="Martin C."/>
        </authorList>
    </citation>
    <scope>NUCLEOTIDE SEQUENCE</scope>
</reference>
<keyword evidence="2" id="KW-1185">Reference proteome</keyword>
<accession>A0A8J1UHQ0</accession>
<organism evidence="1 2">
    <name type="scientific">Owenia fusiformis</name>
    <name type="common">Polychaete worm</name>
    <dbReference type="NCBI Taxonomy" id="6347"/>
    <lineage>
        <taxon>Eukaryota</taxon>
        <taxon>Metazoa</taxon>
        <taxon>Spiralia</taxon>
        <taxon>Lophotrochozoa</taxon>
        <taxon>Annelida</taxon>
        <taxon>Polychaeta</taxon>
        <taxon>Sedentaria</taxon>
        <taxon>Canalipalpata</taxon>
        <taxon>Sabellida</taxon>
        <taxon>Oweniida</taxon>
        <taxon>Oweniidae</taxon>
        <taxon>Owenia</taxon>
    </lineage>
</organism>
<dbReference type="EMBL" id="CAIIXF020000007">
    <property type="protein sequence ID" value="CAH1788326.1"/>
    <property type="molecule type" value="Genomic_DNA"/>
</dbReference>